<dbReference type="GeneTree" id="ENSGT00940000160264"/>
<keyword evidence="6 12" id="KW-0732">Signal</keyword>
<evidence type="ECO:0000256" key="4">
    <source>
        <dbReference type="ARBA" id="ARBA00022475"/>
    </source>
</evidence>
<comment type="similarity">
    <text evidence="2">Belongs to the RAMP family.</text>
</comment>
<comment type="subcellular location">
    <subcellularLocation>
        <location evidence="1">Cell membrane</location>
        <topology evidence="1">Single-pass type I membrane protein</topology>
    </subcellularLocation>
</comment>
<dbReference type="Gene3D" id="1.10.150.510">
    <property type="entry name" value="Receptor activity modifying family"/>
    <property type="match status" value="1"/>
</dbReference>
<dbReference type="GO" id="GO:0009986">
    <property type="term" value="C:cell surface"/>
    <property type="evidence" value="ECO:0007669"/>
    <property type="project" value="TreeGrafter"/>
</dbReference>
<evidence type="ECO:0000256" key="1">
    <source>
        <dbReference type="ARBA" id="ARBA00004251"/>
    </source>
</evidence>
<evidence type="ECO:0000256" key="7">
    <source>
        <dbReference type="ARBA" id="ARBA00022989"/>
    </source>
</evidence>
<keyword evidence="5 11" id="KW-0812">Transmembrane</keyword>
<dbReference type="InterPro" id="IPR006985">
    <property type="entry name" value="RAMP"/>
</dbReference>
<keyword evidence="3" id="KW-0813">Transport</keyword>
<dbReference type="GO" id="GO:0072659">
    <property type="term" value="P:protein localization to plasma membrane"/>
    <property type="evidence" value="ECO:0007669"/>
    <property type="project" value="TreeGrafter"/>
</dbReference>
<dbReference type="GO" id="GO:0015026">
    <property type="term" value="F:coreceptor activity"/>
    <property type="evidence" value="ECO:0007669"/>
    <property type="project" value="InterPro"/>
</dbReference>
<dbReference type="GO" id="GO:0043235">
    <property type="term" value="C:receptor complex"/>
    <property type="evidence" value="ECO:0007669"/>
    <property type="project" value="TreeGrafter"/>
</dbReference>
<protein>
    <submittedName>
        <fullName evidence="13">Receptor (G protein-coupled) activity modifying protein 2</fullName>
    </submittedName>
</protein>
<reference evidence="14" key="3">
    <citation type="journal article" date="2014" name="Nature">
        <title>Elephant shark genome provides unique insights into gnathostome evolution.</title>
        <authorList>
            <consortium name="International Elephant Shark Genome Sequencing Consortium"/>
            <person name="Venkatesh B."/>
            <person name="Lee A.P."/>
            <person name="Ravi V."/>
            <person name="Maurya A.K."/>
            <person name="Lian M.M."/>
            <person name="Swann J.B."/>
            <person name="Ohta Y."/>
            <person name="Flajnik M.F."/>
            <person name="Sutoh Y."/>
            <person name="Kasahara M."/>
            <person name="Hoon S."/>
            <person name="Gangu V."/>
            <person name="Roy S.W."/>
            <person name="Irimia M."/>
            <person name="Korzh V."/>
            <person name="Kondrychyn I."/>
            <person name="Lim Z.W."/>
            <person name="Tay B.H."/>
            <person name="Tohari S."/>
            <person name="Kong K.W."/>
            <person name="Ho S."/>
            <person name="Lorente-Galdos B."/>
            <person name="Quilez J."/>
            <person name="Marques-Bonet T."/>
            <person name="Raney B.J."/>
            <person name="Ingham P.W."/>
            <person name="Tay A."/>
            <person name="Hillier L.W."/>
            <person name="Minx P."/>
            <person name="Boehm T."/>
            <person name="Wilson R.K."/>
            <person name="Brenner S."/>
            <person name="Warren W.C."/>
        </authorList>
    </citation>
    <scope>NUCLEOTIDE SEQUENCE [LARGE SCALE GENOMIC DNA]</scope>
</reference>
<name>A0A4W3HMN5_CALMI</name>
<evidence type="ECO:0000256" key="11">
    <source>
        <dbReference type="SAM" id="Phobius"/>
    </source>
</evidence>
<dbReference type="Proteomes" id="UP000314986">
    <property type="component" value="Unassembled WGS sequence"/>
</dbReference>
<dbReference type="InterPro" id="IPR038126">
    <property type="entry name" value="RAMP_sf"/>
</dbReference>
<keyword evidence="4" id="KW-1003">Cell membrane</keyword>
<feature type="chain" id="PRO_5021328678" evidence="12">
    <location>
        <begin position="25"/>
        <end position="260"/>
    </location>
</feature>
<evidence type="ECO:0000313" key="13">
    <source>
        <dbReference type="Ensembl" id="ENSCMIP00000017341.1"/>
    </source>
</evidence>
<feature type="signal peptide" evidence="12">
    <location>
        <begin position="1"/>
        <end position="24"/>
    </location>
</feature>
<proteinExistence type="inferred from homology"/>
<dbReference type="PANTHER" id="PTHR14076">
    <property type="entry name" value="RECEPTOR ACTIVITY MODIFYING PROTEIN RAMP"/>
    <property type="match status" value="1"/>
</dbReference>
<dbReference type="PANTHER" id="PTHR14076:SF7">
    <property type="entry name" value="RECEPTOR ACTIVITY-MODIFYING PROTEIN 1-LIKE"/>
    <property type="match status" value="1"/>
</dbReference>
<keyword evidence="14" id="KW-1185">Reference proteome</keyword>
<accession>A0A4W3HMN5</accession>
<dbReference type="Ensembl" id="ENSCMIT00000017679.1">
    <property type="protein sequence ID" value="ENSCMIP00000017341.1"/>
    <property type="gene ID" value="ENSCMIG00000008272.1"/>
</dbReference>
<evidence type="ECO:0000313" key="14">
    <source>
        <dbReference type="Proteomes" id="UP000314986"/>
    </source>
</evidence>
<reference evidence="13" key="5">
    <citation type="submission" date="2025-09" db="UniProtKB">
        <authorList>
            <consortium name="Ensembl"/>
        </authorList>
    </citation>
    <scope>IDENTIFICATION</scope>
</reference>
<dbReference type="GO" id="GO:0007186">
    <property type="term" value="P:G protein-coupled receptor signaling pathway"/>
    <property type="evidence" value="ECO:0007669"/>
    <property type="project" value="TreeGrafter"/>
</dbReference>
<sequence>MSLLCGGYILCCLLLSLLLPLTQTQIPANKSTLEQANGSTAWSVIVGDFTPQNLCYPPTEAFLNWIISMKHVAESIPMNRGTFSDNETQPNELTSSNSVLENINDTWTSEIICTKLIIWLKNTVAILQQTYGETMDNFFWAKHRCLPRFAFEMERIGASQWCNWTLVIRPYSVLSGCTELVMESLGSYWPNEEGKRLLMSQHDRYFRNCTLPQVPLMHPPQETVLVLIITPICIIPIMVGLAVWYNRGSENKSEIGTRSS</sequence>
<keyword evidence="8 11" id="KW-0472">Membrane</keyword>
<evidence type="ECO:0000256" key="8">
    <source>
        <dbReference type="ARBA" id="ARBA00023136"/>
    </source>
</evidence>
<dbReference type="Pfam" id="PF04901">
    <property type="entry name" value="RAMP"/>
    <property type="match status" value="1"/>
</dbReference>
<evidence type="ECO:0000256" key="3">
    <source>
        <dbReference type="ARBA" id="ARBA00022448"/>
    </source>
</evidence>
<reference evidence="14" key="1">
    <citation type="journal article" date="2006" name="Science">
        <title>Ancient noncoding elements conserved in the human genome.</title>
        <authorList>
            <person name="Venkatesh B."/>
            <person name="Kirkness E.F."/>
            <person name="Loh Y.H."/>
            <person name="Halpern A.L."/>
            <person name="Lee A.P."/>
            <person name="Johnson J."/>
            <person name="Dandona N."/>
            <person name="Viswanathan L.D."/>
            <person name="Tay A."/>
            <person name="Venter J.C."/>
            <person name="Strausberg R.L."/>
            <person name="Brenner S."/>
        </authorList>
    </citation>
    <scope>NUCLEOTIDE SEQUENCE [LARGE SCALE GENOMIC DNA]</scope>
</reference>
<reference evidence="14" key="2">
    <citation type="journal article" date="2007" name="PLoS Biol.">
        <title>Survey sequencing and comparative analysis of the elephant shark (Callorhinchus milii) genome.</title>
        <authorList>
            <person name="Venkatesh B."/>
            <person name="Kirkness E.F."/>
            <person name="Loh Y.H."/>
            <person name="Halpern A.L."/>
            <person name="Lee A.P."/>
            <person name="Johnson J."/>
            <person name="Dandona N."/>
            <person name="Viswanathan L.D."/>
            <person name="Tay A."/>
            <person name="Venter J.C."/>
            <person name="Strausberg R.L."/>
            <person name="Brenner S."/>
        </authorList>
    </citation>
    <scope>NUCLEOTIDE SEQUENCE [LARGE SCALE GENOMIC DNA]</scope>
</reference>
<keyword evidence="7 11" id="KW-1133">Transmembrane helix</keyword>
<dbReference type="GO" id="GO:0006886">
    <property type="term" value="P:intracellular protein transport"/>
    <property type="evidence" value="ECO:0007669"/>
    <property type="project" value="InterPro"/>
</dbReference>
<gene>
    <name evidence="13" type="primary">ramp2</name>
</gene>
<organism evidence="13 14">
    <name type="scientific">Callorhinchus milii</name>
    <name type="common">Ghost shark</name>
    <dbReference type="NCBI Taxonomy" id="7868"/>
    <lineage>
        <taxon>Eukaryota</taxon>
        <taxon>Metazoa</taxon>
        <taxon>Chordata</taxon>
        <taxon>Craniata</taxon>
        <taxon>Vertebrata</taxon>
        <taxon>Chondrichthyes</taxon>
        <taxon>Holocephali</taxon>
        <taxon>Chimaeriformes</taxon>
        <taxon>Callorhinchidae</taxon>
        <taxon>Callorhinchus</taxon>
    </lineage>
</organism>
<evidence type="ECO:0000256" key="12">
    <source>
        <dbReference type="SAM" id="SignalP"/>
    </source>
</evidence>
<evidence type="ECO:0000256" key="6">
    <source>
        <dbReference type="ARBA" id="ARBA00022729"/>
    </source>
</evidence>
<evidence type="ECO:0000256" key="5">
    <source>
        <dbReference type="ARBA" id="ARBA00022692"/>
    </source>
</evidence>
<evidence type="ECO:0000256" key="9">
    <source>
        <dbReference type="ARBA" id="ARBA00023157"/>
    </source>
</evidence>
<keyword evidence="10" id="KW-0675">Receptor</keyword>
<evidence type="ECO:0000256" key="2">
    <source>
        <dbReference type="ARBA" id="ARBA00007087"/>
    </source>
</evidence>
<dbReference type="GO" id="GO:0032870">
    <property type="term" value="P:cellular response to hormone stimulus"/>
    <property type="evidence" value="ECO:0007669"/>
    <property type="project" value="TreeGrafter"/>
</dbReference>
<keyword evidence="9" id="KW-1015">Disulfide bond</keyword>
<dbReference type="GO" id="GO:0008277">
    <property type="term" value="P:regulation of G protein-coupled receptor signaling pathway"/>
    <property type="evidence" value="ECO:0007669"/>
    <property type="project" value="InterPro"/>
</dbReference>
<dbReference type="GO" id="GO:0005886">
    <property type="term" value="C:plasma membrane"/>
    <property type="evidence" value="ECO:0007669"/>
    <property type="project" value="UniProtKB-SubCell"/>
</dbReference>
<dbReference type="InParanoid" id="A0A4W3HMN5"/>
<evidence type="ECO:0000256" key="10">
    <source>
        <dbReference type="ARBA" id="ARBA00023170"/>
    </source>
</evidence>
<reference evidence="13" key="4">
    <citation type="submission" date="2025-08" db="UniProtKB">
        <authorList>
            <consortium name="Ensembl"/>
        </authorList>
    </citation>
    <scope>IDENTIFICATION</scope>
</reference>
<dbReference type="GO" id="GO:0006816">
    <property type="term" value="P:calcium ion transport"/>
    <property type="evidence" value="ECO:0007669"/>
    <property type="project" value="TreeGrafter"/>
</dbReference>
<dbReference type="GO" id="GO:0031623">
    <property type="term" value="P:receptor internalization"/>
    <property type="evidence" value="ECO:0007669"/>
    <property type="project" value="TreeGrafter"/>
</dbReference>
<dbReference type="AlphaFoldDB" id="A0A4W3HMN5"/>
<dbReference type="STRING" id="7868.ENSCMIP00000017341"/>
<feature type="transmembrane region" description="Helical" evidence="11">
    <location>
        <begin position="224"/>
        <end position="245"/>
    </location>
</feature>